<dbReference type="Proteomes" id="UP000694569">
    <property type="component" value="Unplaced"/>
</dbReference>
<evidence type="ECO:0000313" key="2">
    <source>
        <dbReference type="Ensembl" id="ENSLLEP00000039335.1"/>
    </source>
</evidence>
<dbReference type="Ensembl" id="ENSLLET00000040920.1">
    <property type="protein sequence ID" value="ENSLLEP00000039335.1"/>
    <property type="gene ID" value="ENSLLEG00000025007.1"/>
</dbReference>
<evidence type="ECO:0000313" key="3">
    <source>
        <dbReference type="Proteomes" id="UP000694569"/>
    </source>
</evidence>
<name>A0A8C5QL54_9ANUR</name>
<reference evidence="2" key="1">
    <citation type="submission" date="2025-08" db="UniProtKB">
        <authorList>
            <consortium name="Ensembl"/>
        </authorList>
    </citation>
    <scope>IDENTIFICATION</scope>
</reference>
<dbReference type="InterPro" id="IPR000477">
    <property type="entry name" value="RT_dom"/>
</dbReference>
<evidence type="ECO:0000259" key="1">
    <source>
        <dbReference type="Pfam" id="PF00078"/>
    </source>
</evidence>
<dbReference type="Pfam" id="PF00078">
    <property type="entry name" value="RVT_1"/>
    <property type="match status" value="1"/>
</dbReference>
<protein>
    <recommendedName>
        <fullName evidence="1">Reverse transcriptase domain-containing protein</fullName>
    </recommendedName>
</protein>
<reference evidence="2" key="2">
    <citation type="submission" date="2025-09" db="UniProtKB">
        <authorList>
            <consortium name="Ensembl"/>
        </authorList>
    </citation>
    <scope>IDENTIFICATION</scope>
</reference>
<keyword evidence="3" id="KW-1185">Reference proteome</keyword>
<proteinExistence type="predicted"/>
<dbReference type="SUPFAM" id="SSF56672">
    <property type="entry name" value="DNA/RNA polymerases"/>
    <property type="match status" value="1"/>
</dbReference>
<dbReference type="InterPro" id="IPR043502">
    <property type="entry name" value="DNA/RNA_pol_sf"/>
</dbReference>
<feature type="domain" description="Reverse transcriptase" evidence="1">
    <location>
        <begin position="26"/>
        <end position="176"/>
    </location>
</feature>
<dbReference type="AlphaFoldDB" id="A0A8C5QL54"/>
<sequence length="225" mass="24939">MAETFNALISDHSFHPHSLAATIVVIPKEGKDPQLCSSYRPSSLLNSDLKIFAAALANRLQPVLPTLVGRDQVGFILAREARDGTSQTLNVIQRARLSPMLLLSTDTEKAFDRVSWPFMFATLRAMNLPPKFITWIASLYSTPNAKVRVNSVSSESLRIRNGTRQGCPLSPLLVALTPFLASRNPSWNLYDVTPLSQVWKAPLTPTRYQLTLTTSSFIFSIPKVV</sequence>
<dbReference type="OrthoDB" id="9908259at2759"/>
<organism evidence="2 3">
    <name type="scientific">Leptobrachium leishanense</name>
    <name type="common">Leishan spiny toad</name>
    <dbReference type="NCBI Taxonomy" id="445787"/>
    <lineage>
        <taxon>Eukaryota</taxon>
        <taxon>Metazoa</taxon>
        <taxon>Chordata</taxon>
        <taxon>Craniata</taxon>
        <taxon>Vertebrata</taxon>
        <taxon>Euteleostomi</taxon>
        <taxon>Amphibia</taxon>
        <taxon>Batrachia</taxon>
        <taxon>Anura</taxon>
        <taxon>Pelobatoidea</taxon>
        <taxon>Megophryidae</taxon>
        <taxon>Leptobrachium</taxon>
    </lineage>
</organism>
<dbReference type="PANTHER" id="PTHR19446">
    <property type="entry name" value="REVERSE TRANSCRIPTASES"/>
    <property type="match status" value="1"/>
</dbReference>
<accession>A0A8C5QL54</accession>
<dbReference type="GeneTree" id="ENSGT00940000165023"/>